<dbReference type="AlphaFoldDB" id="A0A5N6M440"/>
<evidence type="ECO:0000313" key="2">
    <source>
        <dbReference type="Proteomes" id="UP000326396"/>
    </source>
</evidence>
<sequence length="135" mass="14955">MMTRTTSSCLWTAGSRSEHKVMVVSKLQCPSPSSSLCDPSFSSSNLSFKMLKNGFHRMRIAWRGRLCPALRADGLDEAPDSSPARIAYCGRLGSGVPPGLNFKPNKLVLLFWPILARFSTVKHHSSVVWTLLVNY</sequence>
<comment type="caution">
    <text evidence="1">The sequence shown here is derived from an EMBL/GenBank/DDBJ whole genome shotgun (WGS) entry which is preliminary data.</text>
</comment>
<proteinExistence type="predicted"/>
<reference evidence="1 2" key="1">
    <citation type="submission" date="2019-05" db="EMBL/GenBank/DDBJ databases">
        <title>Mikania micrantha, genome provides insights into the molecular mechanism of rapid growth.</title>
        <authorList>
            <person name="Liu B."/>
        </authorList>
    </citation>
    <scope>NUCLEOTIDE SEQUENCE [LARGE SCALE GENOMIC DNA]</scope>
    <source>
        <strain evidence="1">NLD-2019</strain>
        <tissue evidence="1">Leaf</tissue>
    </source>
</reference>
<organism evidence="1 2">
    <name type="scientific">Mikania micrantha</name>
    <name type="common">bitter vine</name>
    <dbReference type="NCBI Taxonomy" id="192012"/>
    <lineage>
        <taxon>Eukaryota</taxon>
        <taxon>Viridiplantae</taxon>
        <taxon>Streptophyta</taxon>
        <taxon>Embryophyta</taxon>
        <taxon>Tracheophyta</taxon>
        <taxon>Spermatophyta</taxon>
        <taxon>Magnoliopsida</taxon>
        <taxon>eudicotyledons</taxon>
        <taxon>Gunneridae</taxon>
        <taxon>Pentapetalae</taxon>
        <taxon>asterids</taxon>
        <taxon>campanulids</taxon>
        <taxon>Asterales</taxon>
        <taxon>Asteraceae</taxon>
        <taxon>Asteroideae</taxon>
        <taxon>Heliantheae alliance</taxon>
        <taxon>Eupatorieae</taxon>
        <taxon>Mikania</taxon>
    </lineage>
</organism>
<gene>
    <name evidence="1" type="ORF">E3N88_36594</name>
</gene>
<protein>
    <submittedName>
        <fullName evidence="1">Uncharacterized protein</fullName>
    </submittedName>
</protein>
<evidence type="ECO:0000313" key="1">
    <source>
        <dbReference type="EMBL" id="KAD3068714.1"/>
    </source>
</evidence>
<accession>A0A5N6M440</accession>
<dbReference type="EMBL" id="SZYD01000017">
    <property type="protein sequence ID" value="KAD3068714.1"/>
    <property type="molecule type" value="Genomic_DNA"/>
</dbReference>
<keyword evidence="2" id="KW-1185">Reference proteome</keyword>
<name>A0A5N6M440_9ASTR</name>
<dbReference type="Proteomes" id="UP000326396">
    <property type="component" value="Linkage Group LG7"/>
</dbReference>